<comment type="caution">
    <text evidence="3">The sequence shown here is derived from an EMBL/GenBank/DDBJ whole genome shotgun (WGS) entry which is preliminary data.</text>
</comment>
<evidence type="ECO:0000313" key="4">
    <source>
        <dbReference type="Proteomes" id="UP000631034"/>
    </source>
</evidence>
<organism evidence="3 4">
    <name type="scientific">Phaeovibrio sulfidiphilus</name>
    <dbReference type="NCBI Taxonomy" id="1220600"/>
    <lineage>
        <taxon>Bacteria</taxon>
        <taxon>Pseudomonadati</taxon>
        <taxon>Pseudomonadota</taxon>
        <taxon>Alphaproteobacteria</taxon>
        <taxon>Rhodospirillales</taxon>
        <taxon>Rhodospirillaceae</taxon>
        <taxon>Phaeovibrio</taxon>
    </lineage>
</organism>
<keyword evidence="4" id="KW-1185">Reference proteome</keyword>
<feature type="transmembrane region" description="Helical" evidence="2">
    <location>
        <begin position="48"/>
        <end position="69"/>
    </location>
</feature>
<keyword evidence="2" id="KW-0812">Transmembrane</keyword>
<evidence type="ECO:0000313" key="3">
    <source>
        <dbReference type="EMBL" id="MBE1236329.1"/>
    </source>
</evidence>
<proteinExistence type="predicted"/>
<accession>A0A8J6YTV7</accession>
<reference evidence="3" key="1">
    <citation type="submission" date="2020-10" db="EMBL/GenBank/DDBJ databases">
        <title>Genome sequence of the unusual species of purple photosynthetic bacteria, Phaeovibrio sulfidiphilus DSM 23193, type strain.</title>
        <authorList>
            <person name="Kyndt J.A."/>
            <person name="Meyer T.E."/>
        </authorList>
    </citation>
    <scope>NUCLEOTIDE SEQUENCE</scope>
    <source>
        <strain evidence="3">DSM 23193</strain>
    </source>
</reference>
<evidence type="ECO:0000256" key="2">
    <source>
        <dbReference type="SAM" id="Phobius"/>
    </source>
</evidence>
<dbReference type="InterPro" id="IPR032637">
    <property type="entry name" value="Phage_holin-like"/>
</dbReference>
<sequence>MASLGAGAVVGTAFVLLPGVDTDIALGAFAGSVLFVLSSRSYVWWKKILLFGLSCLVGLLGGTSTAIILDSVLHVEGITPGFGAVIASALAVRILMALFRRIEQFGHGDGVRSRPRNGELGAEQHTLHNGD</sequence>
<dbReference type="Proteomes" id="UP000631034">
    <property type="component" value="Unassembled WGS sequence"/>
</dbReference>
<evidence type="ECO:0000256" key="1">
    <source>
        <dbReference type="SAM" id="MobiDB-lite"/>
    </source>
</evidence>
<evidence type="ECO:0008006" key="5">
    <source>
        <dbReference type="Google" id="ProtNLM"/>
    </source>
</evidence>
<dbReference type="AlphaFoldDB" id="A0A8J6YTV7"/>
<keyword evidence="2" id="KW-1133">Transmembrane helix</keyword>
<gene>
    <name evidence="3" type="ORF">IHV25_01495</name>
</gene>
<feature type="transmembrane region" description="Helical" evidence="2">
    <location>
        <begin position="6"/>
        <end position="36"/>
    </location>
</feature>
<protein>
    <recommendedName>
        <fullName evidence="5">Phage holin</fullName>
    </recommendedName>
</protein>
<keyword evidence="2" id="KW-0472">Membrane</keyword>
<dbReference type="Pfam" id="PF16931">
    <property type="entry name" value="Phage_holin_8"/>
    <property type="match status" value="1"/>
</dbReference>
<dbReference type="EMBL" id="JACZHT010000001">
    <property type="protein sequence ID" value="MBE1236329.1"/>
    <property type="molecule type" value="Genomic_DNA"/>
</dbReference>
<name>A0A8J6YTV7_9PROT</name>
<feature type="transmembrane region" description="Helical" evidence="2">
    <location>
        <begin position="81"/>
        <end position="99"/>
    </location>
</feature>
<dbReference type="RefSeq" id="WP_192533194.1">
    <property type="nucleotide sequence ID" value="NZ_JACZHT010000001.1"/>
</dbReference>
<feature type="region of interest" description="Disordered" evidence="1">
    <location>
        <begin position="109"/>
        <end position="131"/>
    </location>
</feature>